<feature type="compositionally biased region" description="Polar residues" evidence="1">
    <location>
        <begin position="11"/>
        <end position="22"/>
    </location>
</feature>
<gene>
    <name evidence="3" type="ORF">CDD82_79</name>
</gene>
<organism evidence="3 4">
    <name type="scientific">Ophiocordyceps australis</name>
    <dbReference type="NCBI Taxonomy" id="1399860"/>
    <lineage>
        <taxon>Eukaryota</taxon>
        <taxon>Fungi</taxon>
        <taxon>Dikarya</taxon>
        <taxon>Ascomycota</taxon>
        <taxon>Pezizomycotina</taxon>
        <taxon>Sordariomycetes</taxon>
        <taxon>Hypocreomycetidae</taxon>
        <taxon>Hypocreales</taxon>
        <taxon>Ophiocordycipitaceae</taxon>
        <taxon>Ophiocordyceps</taxon>
    </lineage>
</organism>
<comment type="caution">
    <text evidence="3">The sequence shown here is derived from an EMBL/GenBank/DDBJ whole genome shotgun (WGS) entry which is preliminary data.</text>
</comment>
<evidence type="ECO:0000259" key="2">
    <source>
        <dbReference type="PROSITE" id="PS50090"/>
    </source>
</evidence>
<keyword evidence="4" id="KW-1185">Reference proteome</keyword>
<evidence type="ECO:0000313" key="3">
    <source>
        <dbReference type="EMBL" id="PHH81731.1"/>
    </source>
</evidence>
<evidence type="ECO:0000256" key="1">
    <source>
        <dbReference type="SAM" id="MobiDB-lite"/>
    </source>
</evidence>
<dbReference type="CDD" id="cd00167">
    <property type="entry name" value="SANT"/>
    <property type="match status" value="1"/>
</dbReference>
<feature type="compositionally biased region" description="Basic residues" evidence="1">
    <location>
        <begin position="1"/>
        <end position="10"/>
    </location>
</feature>
<dbReference type="OrthoDB" id="5398572at2759"/>
<feature type="compositionally biased region" description="Polar residues" evidence="1">
    <location>
        <begin position="507"/>
        <end position="517"/>
    </location>
</feature>
<dbReference type="PROSITE" id="PS50090">
    <property type="entry name" value="MYB_LIKE"/>
    <property type="match status" value="1"/>
</dbReference>
<name>A0A2C5ZQY8_9HYPO</name>
<feature type="region of interest" description="Disordered" evidence="1">
    <location>
        <begin position="1"/>
        <end position="110"/>
    </location>
</feature>
<sequence>MASPQRRKSTTRTQKAKNTPSGAESGLKKKGGLLAKDPKPFRGARTSSFSLSSIVPNEASEDEAPTDPDHGPRQQDMHGMGIGSHASPGHQQEENEGMDPSIEHSAPGDDLQDKQERFVFLMETMPNLLQAAQDLVDSLNTLDGSVRKRWELKVKRKALDAHLEPFQTSSDQSALVDWASLEEWRRTNQHASPSVSCLARVNVALALYDCYALEHDFKTARVLPKTFLEELDWTFPTRFARVGLSQPPYQLALDIRTCYLIETLSTLQGNSKDALRIMAAIFCQTGFQPDNFSKAFAEGPFRSIAGRHGGDIEALCSERLTEIYRRVRRNQNFGVPQLRQDFPLKELLATLRSWLLNEFWKPIDEAETSASSAFEKFLLAYDDESSSSEESDSQEIVRLTNLEERPSLFLGIESIKQLETSKHHDTSRLKQVQFPSSREILLAPTPSPPVSQVGSRVACNIEQDGFINESEPSIAGTDAWQRDERPRVSRIARSRAHRPARSHHADTNQGSEPPSSSDHSDVPGSHNVPRRPGGGRVRWSEHDEKLLIKLIGKYGAQWTEIEKYRSKFDTQRRGSLAYRDKARTIKLSLVSNDDLLPPKFDEVRFNKNQIQRLRSMGKNAFREERDIKDGLPINTLDMPVL</sequence>
<dbReference type="Proteomes" id="UP000224854">
    <property type="component" value="Unassembled WGS sequence"/>
</dbReference>
<feature type="region of interest" description="Disordered" evidence="1">
    <location>
        <begin position="492"/>
        <end position="538"/>
    </location>
</feature>
<feature type="region of interest" description="Disordered" evidence="1">
    <location>
        <begin position="468"/>
        <end position="487"/>
    </location>
</feature>
<dbReference type="EMBL" id="NJEU01000100">
    <property type="protein sequence ID" value="PHH81731.1"/>
    <property type="molecule type" value="Genomic_DNA"/>
</dbReference>
<feature type="domain" description="Myb-like" evidence="2">
    <location>
        <begin position="531"/>
        <end position="573"/>
    </location>
</feature>
<reference evidence="3 4" key="1">
    <citation type="submission" date="2017-06" db="EMBL/GenBank/DDBJ databases">
        <title>Ant-infecting Ophiocordyceps genomes reveal a high diversity of potential behavioral manipulation genes and a possible major role for enterotoxins.</title>
        <authorList>
            <person name="De Bekker C."/>
            <person name="Evans H.C."/>
            <person name="Brachmann A."/>
            <person name="Hughes D.P."/>
        </authorList>
    </citation>
    <scope>NUCLEOTIDE SEQUENCE [LARGE SCALE GENOMIC DNA]</scope>
    <source>
        <strain evidence="3 4">1348a</strain>
    </source>
</reference>
<accession>A0A2C5ZQY8</accession>
<protein>
    <recommendedName>
        <fullName evidence="2">Myb-like domain-containing protein</fullName>
    </recommendedName>
</protein>
<feature type="compositionally biased region" description="Basic residues" evidence="1">
    <location>
        <begin position="492"/>
        <end position="502"/>
    </location>
</feature>
<dbReference type="AlphaFoldDB" id="A0A2C5ZQY8"/>
<feature type="compositionally biased region" description="Polar residues" evidence="1">
    <location>
        <begin position="45"/>
        <end position="55"/>
    </location>
</feature>
<proteinExistence type="predicted"/>
<evidence type="ECO:0000313" key="4">
    <source>
        <dbReference type="Proteomes" id="UP000224854"/>
    </source>
</evidence>
<dbReference type="InterPro" id="IPR001005">
    <property type="entry name" value="SANT/Myb"/>
</dbReference>
<feature type="compositionally biased region" description="Basic and acidic residues" evidence="1">
    <location>
        <begin position="67"/>
        <end position="76"/>
    </location>
</feature>